<sequence>MKTGDPAVETWGANQKINNMSVEIITKEDLQLFRLQLLEDLRELLSRKQAPAPKQVLKSAEVRKMLKISPATLQTLRINGTLPYTRIGGTLYYRSEDIERLMEGKGGKP</sequence>
<dbReference type="InterPro" id="IPR041657">
    <property type="entry name" value="HTH_17"/>
</dbReference>
<dbReference type="Pfam" id="PF12728">
    <property type="entry name" value="HTH_17"/>
    <property type="match status" value="1"/>
</dbReference>
<evidence type="ECO:0000313" key="3">
    <source>
        <dbReference type="Proteomes" id="UP001597369"/>
    </source>
</evidence>
<dbReference type="InterPro" id="IPR009061">
    <property type="entry name" value="DNA-bd_dom_put_sf"/>
</dbReference>
<dbReference type="SUPFAM" id="SSF46955">
    <property type="entry name" value="Putative DNA-binding domain"/>
    <property type="match status" value="1"/>
</dbReference>
<reference evidence="3" key="1">
    <citation type="journal article" date="2019" name="Int. J. Syst. Evol. Microbiol.">
        <title>The Global Catalogue of Microorganisms (GCM) 10K type strain sequencing project: providing services to taxonomists for standard genome sequencing and annotation.</title>
        <authorList>
            <consortium name="The Broad Institute Genomics Platform"/>
            <consortium name="The Broad Institute Genome Sequencing Center for Infectious Disease"/>
            <person name="Wu L."/>
            <person name="Ma J."/>
        </authorList>
    </citation>
    <scope>NUCLEOTIDE SEQUENCE [LARGE SCALE GENOMIC DNA]</scope>
    <source>
        <strain evidence="3">JCM 16545</strain>
    </source>
</reference>
<accession>A0ABW4X1Z5</accession>
<dbReference type="PANTHER" id="PTHR34585:SF22">
    <property type="entry name" value="HELIX-TURN-HELIX DOMAIN-CONTAINING PROTEIN"/>
    <property type="match status" value="1"/>
</dbReference>
<keyword evidence="3" id="KW-1185">Reference proteome</keyword>
<feature type="domain" description="Helix-turn-helix" evidence="1">
    <location>
        <begin position="57"/>
        <end position="105"/>
    </location>
</feature>
<protein>
    <submittedName>
        <fullName evidence="2">Helix-turn-helix domain-containing protein</fullName>
    </submittedName>
</protein>
<name>A0ABW4X1Z5_9BACT</name>
<organism evidence="2 3">
    <name type="scientific">Pontibacter silvestris</name>
    <dbReference type="NCBI Taxonomy" id="2305183"/>
    <lineage>
        <taxon>Bacteria</taxon>
        <taxon>Pseudomonadati</taxon>
        <taxon>Bacteroidota</taxon>
        <taxon>Cytophagia</taxon>
        <taxon>Cytophagales</taxon>
        <taxon>Hymenobacteraceae</taxon>
        <taxon>Pontibacter</taxon>
    </lineage>
</organism>
<dbReference type="PANTHER" id="PTHR34585">
    <property type="match status" value="1"/>
</dbReference>
<evidence type="ECO:0000313" key="2">
    <source>
        <dbReference type="EMBL" id="MFD2068300.1"/>
    </source>
</evidence>
<gene>
    <name evidence="2" type="ORF">ACFSKU_15525</name>
</gene>
<dbReference type="Proteomes" id="UP001597369">
    <property type="component" value="Unassembled WGS sequence"/>
</dbReference>
<comment type="caution">
    <text evidence="2">The sequence shown here is derived from an EMBL/GenBank/DDBJ whole genome shotgun (WGS) entry which is preliminary data.</text>
</comment>
<dbReference type="RefSeq" id="WP_317206958.1">
    <property type="nucleotide sequence ID" value="NZ_JAJJWI010000014.1"/>
</dbReference>
<dbReference type="EMBL" id="JBHUHV010000052">
    <property type="protein sequence ID" value="MFD2068300.1"/>
    <property type="molecule type" value="Genomic_DNA"/>
</dbReference>
<evidence type="ECO:0000259" key="1">
    <source>
        <dbReference type="Pfam" id="PF12728"/>
    </source>
</evidence>
<proteinExistence type="predicted"/>